<feature type="transmembrane region" description="Helical" evidence="1">
    <location>
        <begin position="12"/>
        <end position="31"/>
    </location>
</feature>
<organism evidence="2 3">
    <name type="scientific">Portunus trituberculatus</name>
    <name type="common">Swimming crab</name>
    <name type="synonym">Neptunus trituberculatus</name>
    <dbReference type="NCBI Taxonomy" id="210409"/>
    <lineage>
        <taxon>Eukaryota</taxon>
        <taxon>Metazoa</taxon>
        <taxon>Ecdysozoa</taxon>
        <taxon>Arthropoda</taxon>
        <taxon>Crustacea</taxon>
        <taxon>Multicrustacea</taxon>
        <taxon>Malacostraca</taxon>
        <taxon>Eumalacostraca</taxon>
        <taxon>Eucarida</taxon>
        <taxon>Decapoda</taxon>
        <taxon>Pleocyemata</taxon>
        <taxon>Brachyura</taxon>
        <taxon>Eubrachyura</taxon>
        <taxon>Portunoidea</taxon>
        <taxon>Portunidae</taxon>
        <taxon>Portuninae</taxon>
        <taxon>Portunus</taxon>
    </lineage>
</organism>
<evidence type="ECO:0000256" key="1">
    <source>
        <dbReference type="SAM" id="Phobius"/>
    </source>
</evidence>
<protein>
    <submittedName>
        <fullName evidence="2">Uncharacterized protein</fullName>
    </submittedName>
</protein>
<dbReference type="Proteomes" id="UP000324222">
    <property type="component" value="Unassembled WGS sequence"/>
</dbReference>
<evidence type="ECO:0000313" key="2">
    <source>
        <dbReference type="EMBL" id="MPC55862.1"/>
    </source>
</evidence>
<dbReference type="AlphaFoldDB" id="A0A5B7GAG3"/>
<evidence type="ECO:0000313" key="3">
    <source>
        <dbReference type="Proteomes" id="UP000324222"/>
    </source>
</evidence>
<dbReference type="EMBL" id="VSRR010013503">
    <property type="protein sequence ID" value="MPC55862.1"/>
    <property type="molecule type" value="Genomic_DNA"/>
</dbReference>
<proteinExistence type="predicted"/>
<name>A0A5B7GAG3_PORTR</name>
<feature type="transmembrane region" description="Helical" evidence="1">
    <location>
        <begin position="130"/>
        <end position="150"/>
    </location>
</feature>
<comment type="caution">
    <text evidence="2">The sequence shown here is derived from an EMBL/GenBank/DDBJ whole genome shotgun (WGS) entry which is preliminary data.</text>
</comment>
<reference evidence="2 3" key="1">
    <citation type="submission" date="2019-05" db="EMBL/GenBank/DDBJ databases">
        <title>Another draft genome of Portunus trituberculatus and its Hox gene families provides insights of decapod evolution.</title>
        <authorList>
            <person name="Jeong J.-H."/>
            <person name="Song I."/>
            <person name="Kim S."/>
            <person name="Choi T."/>
            <person name="Kim D."/>
            <person name="Ryu S."/>
            <person name="Kim W."/>
        </authorList>
    </citation>
    <scope>NUCLEOTIDE SEQUENCE [LARGE SCALE GENOMIC DNA]</scope>
    <source>
        <tissue evidence="2">Muscle</tissue>
    </source>
</reference>
<accession>A0A5B7GAG3</accession>
<keyword evidence="1" id="KW-0812">Transmembrane</keyword>
<sequence>MEVDAYLTELYCSMLQALLLPLLLLVLLLLLPLDKDLFPLEMDVLLLETDLLMEMDLLPVKIYLLSLEIDLLLLETDRLLLDMDLLLLDILLLLLLLLVLLFLLPLDKDLLPLDMDVLLRETDLLMEMDLLPWVLEVSLVLGITNVSNFWSWRTELIVEATSLREVLKFVSSGIKVMLCCYLIKVGHINGQNRKEQHTRASSQCVLKLSLQAGQLLREPRIQGVALCGWNHLLHV</sequence>
<keyword evidence="1" id="KW-1133">Transmembrane helix</keyword>
<gene>
    <name evidence="2" type="ORF">E2C01_049807</name>
</gene>
<feature type="transmembrane region" description="Helical" evidence="1">
    <location>
        <begin position="85"/>
        <end position="106"/>
    </location>
</feature>
<keyword evidence="1" id="KW-0472">Membrane</keyword>
<keyword evidence="3" id="KW-1185">Reference proteome</keyword>